<dbReference type="EMBL" id="CAMXCT020001691">
    <property type="protein sequence ID" value="CAL1145637.1"/>
    <property type="molecule type" value="Genomic_DNA"/>
</dbReference>
<feature type="transmembrane region" description="Helical" evidence="2">
    <location>
        <begin position="40"/>
        <end position="63"/>
    </location>
</feature>
<dbReference type="OrthoDB" id="448986at2759"/>
<evidence type="ECO:0000313" key="3">
    <source>
        <dbReference type="EMBL" id="CAI3992262.1"/>
    </source>
</evidence>
<dbReference type="Proteomes" id="UP001152797">
    <property type="component" value="Unassembled WGS sequence"/>
</dbReference>
<dbReference type="EMBL" id="CAMXCT030001691">
    <property type="protein sequence ID" value="CAL4779574.1"/>
    <property type="molecule type" value="Genomic_DNA"/>
</dbReference>
<dbReference type="EMBL" id="CAMXCT010001691">
    <property type="protein sequence ID" value="CAI3992262.1"/>
    <property type="molecule type" value="Genomic_DNA"/>
</dbReference>
<evidence type="ECO:0000313" key="5">
    <source>
        <dbReference type="Proteomes" id="UP001152797"/>
    </source>
</evidence>
<reference evidence="4 5" key="2">
    <citation type="submission" date="2024-05" db="EMBL/GenBank/DDBJ databases">
        <authorList>
            <person name="Chen Y."/>
            <person name="Shah S."/>
            <person name="Dougan E. K."/>
            <person name="Thang M."/>
            <person name="Chan C."/>
        </authorList>
    </citation>
    <scope>NUCLEOTIDE SEQUENCE [LARGE SCALE GENOMIC DNA]</scope>
</reference>
<organism evidence="3">
    <name type="scientific">Cladocopium goreaui</name>
    <dbReference type="NCBI Taxonomy" id="2562237"/>
    <lineage>
        <taxon>Eukaryota</taxon>
        <taxon>Sar</taxon>
        <taxon>Alveolata</taxon>
        <taxon>Dinophyceae</taxon>
        <taxon>Suessiales</taxon>
        <taxon>Symbiodiniaceae</taxon>
        <taxon>Cladocopium</taxon>
    </lineage>
</organism>
<keyword evidence="5" id="KW-1185">Reference proteome</keyword>
<evidence type="ECO:0000256" key="1">
    <source>
        <dbReference type="SAM" id="MobiDB-lite"/>
    </source>
</evidence>
<gene>
    <name evidence="3" type="ORF">C1SCF055_LOCUS19104</name>
</gene>
<evidence type="ECO:0000256" key="2">
    <source>
        <dbReference type="SAM" id="Phobius"/>
    </source>
</evidence>
<sequence>MSCNRRCAVQAARQLSLGCLRMKASLFESMLDDFLRQDGLLVTEVLSLAELFCYFCSAIWILGQAELVSWIEWVKGQLVKFGKRRTVVATVVESLRPRGSVVRFQTALEILESILLQSLFVCLFSLCVSSSMGKGRGNLLGRKAAAKSKPKTKLVKVVEKKAQKEAKQQAKQESKVSGHFQKAMNTYFERTIQEDRQYVLKMLAENDAWVPRLAALFRCGAMKTLLETGEMTPDATLGDSDEPKWKGKVYKLLSLPLQAKLAMVKPFVTLPVDDEEDAGGAWLDQVMKYLFHIDEQTPLPKHESIRSFKTLEAFAKARVDDIGRNRLEGKSLAFGKKDELAFYGLDDANPSLLKCLFLPDAIARLPDINGADTKWNLSNPFDANCEAVCDDNGDITFNCSSFFAQIRFLETKRWTYHVDLETKENAGTSAGSAAAPSIWFYGRDFSALLADETYFVLDPLQDSQLQLWPPERIDAELPVFLYYILAAEMERRGLPVQTAEDIRLTRNKDQLLLHNVATGEVAVVEESKNWTSVELLTVDGEGVVLRGSNNSGEVQATSISHWLQFEKNQDDLVDLGDGSRSQWSDMVKTTVPLALSLSRGQSVFTCELQVAKVPNVSSCSIFWHIRWIVDWLGGHKNSNFIGQGAKTWVNKVLAYLPHVPDLDEEHEIDEIARKHFLESGHSRLRASPRQGEDADQEVRMTEYCASSFAILVMLAHWAARGPHKRSAWKLTTEQVQSQATSLLKVLLHTFVTADLRMEVAEATIWFCLVDDDVCLEWQQFCLTESLALLQRVFDSERRAVPVHEAIMVLCLEEINTRVSQSRRAAATMALAWLIQALVWVLESSKRDEIWQKTELWQLQPLRTARNYRRLSGQMKASLVERTEQTHLRSVSTVLATLPGSTGKQRGSNYVQHVTGQIKPVTGTQDGQEALAQQTARFMEPPPPGEQPPEKRRRLGRKSRPAQPRLPTLHWIFDMKHCLEMLGRPLRQFVATEDIMASENCPAILTVCTDQESLQLAAANFLKWHVGLMMEHVYDPQHRRSNDSTLALAECGLLQRCCMNLCLFNLKFGPFLKGGWHTLIIETACKVSEELSPNDPVLKHFMPSILEDYGETWDQNTEARRRRFLLELPTAPFVTSKGPKAAMSRFNSVTQAALFLDQHWSAQAFLFTMTCLIQGWVECADQLWQPDDVNAADCPGGAEGPVSADDSGAASASAGPSTSKVQAKLEAKKALERMRGKAVNTFHCMTRFLNDPESKTFCRIMAYLQEAEAASSGLMLHRMRGEQATKEQFAAWADWSFLHELKDMLLVLKDQTKLKRMGFAMYLLASAHKKDQIAMDNSIAATVFSAVRSFLKFRCGSMLWHTWSLPGVSALLLHDDAAKVQKGLAFLKSIFDTCAATENEGSLASKNLLHGQGSSSPAMRWMLRRLSEVDFAAVPAEVGRCLSDMFSALLNSKLVEDLQKLQREHEVRTASSKQISKMEAWRVGSQHNLLKSYDRKEVGVSTFLFQPENFQEAKLFVAPQKHADSDPPDEIAFCKKLKEVTGQTSWPTFTPESQQQIFANLALLRHIHDGGKDWQMVECAYRASFLPEGHCILQGGSLYYVVRVYEHAALCWPATLHATHVALNMNISELAWIFVFAVESVKVIRLEAVSPIYMYDAYKKANAGITLKNHPPTSVLDHHMETGFSGLKETALRRLLSDLGIPETSCGIGVPEEVALAATLMLNVNPLLTESSVVGKLLLREQTPGHAMVGSEESLDEAVKDTVLTGEAEKILSHVKKFSESKLAEQLETKKKVARMAFGKVMDAIPLEKIKAAKAKLSKEPKKTVPSTGSGSAKDQRRVYDKLKASIDNALRQNVPDQVKVFTDEQNGRWKICWEKASLKQKSISWTAIGAVEACNVAVKLAWNWSEEQTGIPMPQKIRDKMAKLS</sequence>
<keyword evidence="2" id="KW-0812">Transmembrane</keyword>
<protein>
    <submittedName>
        <fullName evidence="3">Uncharacterized protein</fullName>
    </submittedName>
</protein>
<feature type="compositionally biased region" description="Low complexity" evidence="1">
    <location>
        <begin position="1202"/>
        <end position="1216"/>
    </location>
</feature>
<feature type="compositionally biased region" description="Basic residues" evidence="1">
    <location>
        <begin position="950"/>
        <end position="959"/>
    </location>
</feature>
<keyword evidence="2" id="KW-0472">Membrane</keyword>
<name>A0A9P1CJK5_9DINO</name>
<feature type="region of interest" description="Disordered" evidence="1">
    <location>
        <begin position="937"/>
        <end position="961"/>
    </location>
</feature>
<feature type="region of interest" description="Disordered" evidence="1">
    <location>
        <begin position="1191"/>
        <end position="1217"/>
    </location>
</feature>
<evidence type="ECO:0000313" key="4">
    <source>
        <dbReference type="EMBL" id="CAL4779574.1"/>
    </source>
</evidence>
<accession>A0A9P1CJK5</accession>
<keyword evidence="2" id="KW-1133">Transmembrane helix</keyword>
<comment type="caution">
    <text evidence="3">The sequence shown here is derived from an EMBL/GenBank/DDBJ whole genome shotgun (WGS) entry which is preliminary data.</text>
</comment>
<proteinExistence type="predicted"/>
<reference evidence="3" key="1">
    <citation type="submission" date="2022-10" db="EMBL/GenBank/DDBJ databases">
        <authorList>
            <person name="Chen Y."/>
            <person name="Dougan E. K."/>
            <person name="Chan C."/>
            <person name="Rhodes N."/>
            <person name="Thang M."/>
        </authorList>
    </citation>
    <scope>NUCLEOTIDE SEQUENCE</scope>
</reference>